<dbReference type="GO" id="GO:0003678">
    <property type="term" value="F:DNA helicase activity"/>
    <property type="evidence" value="ECO:0007669"/>
    <property type="project" value="UniProtKB-EC"/>
</dbReference>
<dbReference type="PANTHER" id="PTHR11472:SF57">
    <property type="entry name" value="ATP-DEPENDENT HELICASE YPVA-RELATED"/>
    <property type="match status" value="1"/>
</dbReference>
<accession>A0ABV6DGS0</accession>
<comment type="similarity">
    <text evidence="4">Belongs to the helicase family. DinG subfamily.</text>
</comment>
<keyword evidence="6" id="KW-0347">Helicase</keyword>
<dbReference type="SMART" id="SM00491">
    <property type="entry name" value="HELICc2"/>
    <property type="match status" value="1"/>
</dbReference>
<dbReference type="InterPro" id="IPR027417">
    <property type="entry name" value="P-loop_NTPase"/>
</dbReference>
<evidence type="ECO:0000259" key="5">
    <source>
        <dbReference type="PROSITE" id="PS51193"/>
    </source>
</evidence>
<dbReference type="InterPro" id="IPR045028">
    <property type="entry name" value="DinG/Rad3-like"/>
</dbReference>
<comment type="caution">
    <text evidence="6">The sequence shown here is derived from an EMBL/GenBank/DDBJ whole genome shotgun (WGS) entry which is preliminary data.</text>
</comment>
<dbReference type="Proteomes" id="UP001589776">
    <property type="component" value="Unassembled WGS sequence"/>
</dbReference>
<evidence type="ECO:0000256" key="2">
    <source>
        <dbReference type="ARBA" id="ARBA00022801"/>
    </source>
</evidence>
<dbReference type="Gene3D" id="3.40.50.300">
    <property type="entry name" value="P-loop containing nucleotide triphosphate hydrolases"/>
    <property type="match status" value="2"/>
</dbReference>
<dbReference type="InterPro" id="IPR014013">
    <property type="entry name" value="Helic_SF1/SF2_ATP-bd_DinG/Rad3"/>
</dbReference>
<dbReference type="RefSeq" id="WP_377468845.1">
    <property type="nucleotide sequence ID" value="NZ_JBHLWN010000022.1"/>
</dbReference>
<dbReference type="GO" id="GO:0016787">
    <property type="term" value="F:hydrolase activity"/>
    <property type="evidence" value="ECO:0007669"/>
    <property type="project" value="UniProtKB-KW"/>
</dbReference>
<name>A0ABV6DGS0_9BACL</name>
<dbReference type="EMBL" id="JBHLWN010000022">
    <property type="protein sequence ID" value="MFC0211822.1"/>
    <property type="molecule type" value="Genomic_DNA"/>
</dbReference>
<evidence type="ECO:0000313" key="6">
    <source>
        <dbReference type="EMBL" id="MFC0211822.1"/>
    </source>
</evidence>
<keyword evidence="1" id="KW-0547">Nucleotide-binding</keyword>
<keyword evidence="7" id="KW-1185">Reference proteome</keyword>
<evidence type="ECO:0000313" key="7">
    <source>
        <dbReference type="Proteomes" id="UP001589776"/>
    </source>
</evidence>
<dbReference type="Pfam" id="PF13307">
    <property type="entry name" value="Helicase_C_2"/>
    <property type="match status" value="1"/>
</dbReference>
<keyword evidence="3" id="KW-0067">ATP-binding</keyword>
<proteinExistence type="inferred from homology"/>
<gene>
    <name evidence="6" type="ORF">ACFFK0_05020</name>
</gene>
<dbReference type="InterPro" id="IPR006555">
    <property type="entry name" value="ATP-dep_Helicase_C"/>
</dbReference>
<dbReference type="PROSITE" id="PS51193">
    <property type="entry name" value="HELICASE_ATP_BIND_2"/>
    <property type="match status" value="1"/>
</dbReference>
<protein>
    <submittedName>
        <fullName evidence="6">ATP-dependent DNA helicase</fullName>
        <ecNumber evidence="6">3.6.4.12</ecNumber>
    </submittedName>
</protein>
<dbReference type="EC" id="3.6.4.12" evidence="6"/>
<sequence>MYPFAFDPSLPFVQQASDWIADVFYEKLPEAGFEIRDEQIYMAFQLERAYRDKQTIFAEAGVGTGKTFVYLLYAITYARYTRKPAIIACADESLIEQLVKPEGDIAKLARHLDLTIDARLGKSPDQYVCLNKLDEARSAGDVDHEWAERYQEIYRGLPDFVRTPDTLQSFQPYGDRREYADLTDEQWARIGWDVFQDCLVCSQRHRCGQTLSREHYRRSADIIICSHDFYMEHVWTFEARKREGQLPLLPAHSSVVFDEGHLLEPAAQNALTYKLKHAVFETIITRLLEGEVRETLAVAIERAIEQSDSLFAALGRYSRKVPASDRRDIELSGELTREVNRFRDLLSAIEEELVFESGLFTLDAYQLTIVEEHIEMLQLALGLFVRPERLITWVQEDQDGLTLVVMPKQVQEILKERVFSQRMPIVFSSATLSVGGSFDYIAQSLGIDDFLSFSVPSPYNYKKQMRAELWPDQPGTDKIKLVLDSLNRSAGRALILFPSRDELHDFKMRLGEYKEAEAFRIMFEGTAEISSLISAFQHDEHSVLCAVTLWEGLDIPGPSLSNVIIWGLPFPPKDPVFEAKRMDSRDPMAEVDMPYMILRLRQGIGRLIRTREDEGIVMIMGNALHDEEVRRQVLALLP</sequence>
<keyword evidence="2 6" id="KW-0378">Hydrolase</keyword>
<feature type="domain" description="Helicase ATP-binding" evidence="5">
    <location>
        <begin position="25"/>
        <end position="308"/>
    </location>
</feature>
<dbReference type="PANTHER" id="PTHR11472">
    <property type="entry name" value="DNA REPAIR DEAD HELICASE RAD3/XP-D SUBFAMILY MEMBER"/>
    <property type="match status" value="1"/>
</dbReference>
<evidence type="ECO:0000256" key="3">
    <source>
        <dbReference type="ARBA" id="ARBA00022840"/>
    </source>
</evidence>
<reference evidence="6 7" key="1">
    <citation type="submission" date="2024-09" db="EMBL/GenBank/DDBJ databases">
        <authorList>
            <person name="Sun Q."/>
            <person name="Mori K."/>
        </authorList>
    </citation>
    <scope>NUCLEOTIDE SEQUENCE [LARGE SCALE GENOMIC DNA]</scope>
    <source>
        <strain evidence="6 7">CCM 7759</strain>
    </source>
</reference>
<organism evidence="6 7">
    <name type="scientific">Paenibacillus chartarius</name>
    <dbReference type="NCBI Taxonomy" id="747481"/>
    <lineage>
        <taxon>Bacteria</taxon>
        <taxon>Bacillati</taxon>
        <taxon>Bacillota</taxon>
        <taxon>Bacilli</taxon>
        <taxon>Bacillales</taxon>
        <taxon>Paenibacillaceae</taxon>
        <taxon>Paenibacillus</taxon>
    </lineage>
</organism>
<evidence type="ECO:0000256" key="1">
    <source>
        <dbReference type="ARBA" id="ARBA00022741"/>
    </source>
</evidence>
<evidence type="ECO:0000256" key="4">
    <source>
        <dbReference type="ARBA" id="ARBA00038058"/>
    </source>
</evidence>
<dbReference type="SUPFAM" id="SSF52540">
    <property type="entry name" value="P-loop containing nucleoside triphosphate hydrolases"/>
    <property type="match status" value="1"/>
</dbReference>